<dbReference type="InterPro" id="IPR010987">
    <property type="entry name" value="Glutathione-S-Trfase_C-like"/>
</dbReference>
<comment type="similarity">
    <text evidence="2">Belongs to the GST superfamily. Mu family.</text>
</comment>
<evidence type="ECO:0000256" key="5">
    <source>
        <dbReference type="ARBA" id="ARBA00047960"/>
    </source>
</evidence>
<dbReference type="SUPFAM" id="SSF52833">
    <property type="entry name" value="Thioredoxin-like"/>
    <property type="match status" value="1"/>
</dbReference>
<protein>
    <recommendedName>
        <fullName evidence="3">glutathione transferase</fullName>
        <ecNumber evidence="3">2.5.1.18</ecNumber>
    </recommendedName>
</protein>
<dbReference type="SFLD" id="SFLDG00363">
    <property type="entry name" value="AMPS_(cytGST):_Alpha-__Mu-__Pi"/>
    <property type="match status" value="1"/>
</dbReference>
<keyword evidence="9" id="KW-1185">Reference proteome</keyword>
<dbReference type="InterPro" id="IPR050213">
    <property type="entry name" value="GST_superfamily"/>
</dbReference>
<feature type="domain" description="GST N-terminal" evidence="6">
    <location>
        <begin position="4"/>
        <end position="92"/>
    </location>
</feature>
<comment type="catalytic activity">
    <reaction evidence="5">
        <text>RX + glutathione = an S-substituted glutathione + a halide anion + H(+)</text>
        <dbReference type="Rhea" id="RHEA:16437"/>
        <dbReference type="ChEBI" id="CHEBI:15378"/>
        <dbReference type="ChEBI" id="CHEBI:16042"/>
        <dbReference type="ChEBI" id="CHEBI:17792"/>
        <dbReference type="ChEBI" id="CHEBI:57925"/>
        <dbReference type="ChEBI" id="CHEBI:90779"/>
        <dbReference type="EC" id="2.5.1.18"/>
    </reaction>
</comment>
<evidence type="ECO:0000256" key="1">
    <source>
        <dbReference type="ARBA" id="ARBA00003701"/>
    </source>
</evidence>
<organism evidence="8 9">
    <name type="scientific">Clavelina lepadiformis</name>
    <name type="common">Light-bulb sea squirt</name>
    <name type="synonym">Ascidia lepadiformis</name>
    <dbReference type="NCBI Taxonomy" id="159417"/>
    <lineage>
        <taxon>Eukaryota</taxon>
        <taxon>Metazoa</taxon>
        <taxon>Chordata</taxon>
        <taxon>Tunicata</taxon>
        <taxon>Ascidiacea</taxon>
        <taxon>Aplousobranchia</taxon>
        <taxon>Clavelinidae</taxon>
        <taxon>Clavelina</taxon>
    </lineage>
</organism>
<comment type="function">
    <text evidence="1">Conjugation of reduced glutathione to a wide number of exogenous and endogenous hydrophobic electrophiles.</text>
</comment>
<dbReference type="PANTHER" id="PTHR11571">
    <property type="entry name" value="GLUTATHIONE S-TRANSFERASE"/>
    <property type="match status" value="1"/>
</dbReference>
<dbReference type="InterPro" id="IPR004045">
    <property type="entry name" value="Glutathione_S-Trfase_N"/>
</dbReference>
<dbReference type="CDD" id="cd03075">
    <property type="entry name" value="GST_N_Mu"/>
    <property type="match status" value="1"/>
</dbReference>
<dbReference type="EC" id="2.5.1.18" evidence="3"/>
<sequence length="227" mass="27032">MAMSQITLGYWDIRALGEPIRMILEYCGADYEEKRYQMFGDPPNVDTSQWFDVKFKLGLEFPNLPYLIDGDIKMTQQWAIMKYLARKFGKLLPKSEEETRRCDMAQEEERDLWIAIVRMLFSPDIVEAKTIFLEETVPKQLEAFEKFLSDKDWMAGATLTYVDFEICERLDMLTEMKSDCLDKYPNVKKYKERFFALDKIAAYRRSERFKEYPIFAQVAKWGFKKEI</sequence>
<dbReference type="Pfam" id="PF02798">
    <property type="entry name" value="GST_N"/>
    <property type="match status" value="1"/>
</dbReference>
<dbReference type="Gene3D" id="3.40.30.10">
    <property type="entry name" value="Glutaredoxin"/>
    <property type="match status" value="1"/>
</dbReference>
<dbReference type="SFLD" id="SFLDG01205">
    <property type="entry name" value="AMPS.1"/>
    <property type="match status" value="1"/>
</dbReference>
<dbReference type="PROSITE" id="PS50405">
    <property type="entry name" value="GST_CTER"/>
    <property type="match status" value="1"/>
</dbReference>
<evidence type="ECO:0000259" key="6">
    <source>
        <dbReference type="PROSITE" id="PS50404"/>
    </source>
</evidence>
<dbReference type="SUPFAM" id="SSF47616">
    <property type="entry name" value="GST C-terminal domain-like"/>
    <property type="match status" value="1"/>
</dbReference>
<dbReference type="InterPro" id="IPR003081">
    <property type="entry name" value="GST_mu"/>
</dbReference>
<dbReference type="PRINTS" id="PR01267">
    <property type="entry name" value="GSTRNSFRASEM"/>
</dbReference>
<dbReference type="Pfam" id="PF14497">
    <property type="entry name" value="GST_C_3"/>
    <property type="match status" value="1"/>
</dbReference>
<reference evidence="8 9" key="1">
    <citation type="submission" date="2024-02" db="EMBL/GenBank/DDBJ databases">
        <authorList>
            <person name="Daric V."/>
            <person name="Darras S."/>
        </authorList>
    </citation>
    <scope>NUCLEOTIDE SEQUENCE [LARGE SCALE GENOMIC DNA]</scope>
</reference>
<evidence type="ECO:0000313" key="9">
    <source>
        <dbReference type="Proteomes" id="UP001642483"/>
    </source>
</evidence>
<evidence type="ECO:0000259" key="7">
    <source>
        <dbReference type="PROSITE" id="PS50405"/>
    </source>
</evidence>
<dbReference type="PANTHER" id="PTHR11571:SF222">
    <property type="entry name" value="GLUTATHIONE TRANSFERASE"/>
    <property type="match status" value="1"/>
</dbReference>
<evidence type="ECO:0000256" key="2">
    <source>
        <dbReference type="ARBA" id="ARBA00005861"/>
    </source>
</evidence>
<comment type="caution">
    <text evidence="8">The sequence shown here is derived from an EMBL/GenBank/DDBJ whole genome shotgun (WGS) entry which is preliminary data.</text>
</comment>
<name>A0ABP0FHA4_CLALP</name>
<dbReference type="InterPro" id="IPR036282">
    <property type="entry name" value="Glutathione-S-Trfase_C_sf"/>
</dbReference>
<keyword evidence="4" id="KW-0808">Transferase</keyword>
<dbReference type="Gene3D" id="1.20.1050.10">
    <property type="match status" value="1"/>
</dbReference>
<feature type="domain" description="GST C-terminal" evidence="7">
    <location>
        <begin position="95"/>
        <end position="214"/>
    </location>
</feature>
<evidence type="ECO:0000256" key="4">
    <source>
        <dbReference type="ARBA" id="ARBA00022679"/>
    </source>
</evidence>
<dbReference type="SFLD" id="SFLDS00019">
    <property type="entry name" value="Glutathione_Transferase_(cytos"/>
    <property type="match status" value="1"/>
</dbReference>
<evidence type="ECO:0000313" key="8">
    <source>
        <dbReference type="EMBL" id="CAK8679062.1"/>
    </source>
</evidence>
<proteinExistence type="inferred from homology"/>
<dbReference type="InterPro" id="IPR040079">
    <property type="entry name" value="Glutathione_S-Trfase"/>
</dbReference>
<accession>A0ABP0FHA4</accession>
<gene>
    <name evidence="8" type="ORF">CVLEPA_LOCUS9325</name>
</gene>
<dbReference type="EMBL" id="CAWYQH010000057">
    <property type="protein sequence ID" value="CAK8679062.1"/>
    <property type="molecule type" value="Genomic_DNA"/>
</dbReference>
<dbReference type="InterPro" id="IPR036249">
    <property type="entry name" value="Thioredoxin-like_sf"/>
</dbReference>
<dbReference type="InterPro" id="IPR004046">
    <property type="entry name" value="GST_C"/>
</dbReference>
<dbReference type="Proteomes" id="UP001642483">
    <property type="component" value="Unassembled WGS sequence"/>
</dbReference>
<evidence type="ECO:0000256" key="3">
    <source>
        <dbReference type="ARBA" id="ARBA00012452"/>
    </source>
</evidence>
<dbReference type="PROSITE" id="PS50404">
    <property type="entry name" value="GST_NTER"/>
    <property type="match status" value="1"/>
</dbReference>